<dbReference type="AlphaFoldDB" id="A0A1M7ZKC3"/>
<evidence type="ECO:0000313" key="1">
    <source>
        <dbReference type="EMBL" id="SHO65365.1"/>
    </source>
</evidence>
<dbReference type="RefSeq" id="WP_134204610.1">
    <property type="nucleotide sequence ID" value="NZ_FRXN01000008.1"/>
</dbReference>
<proteinExistence type="predicted"/>
<reference evidence="2" key="1">
    <citation type="submission" date="2016-12" db="EMBL/GenBank/DDBJ databases">
        <authorList>
            <person name="Varghese N."/>
            <person name="Submissions S."/>
        </authorList>
    </citation>
    <scope>NUCLEOTIDE SEQUENCE [LARGE SCALE GENOMIC DNA]</scope>
    <source>
        <strain evidence="2">DSM 25035</strain>
    </source>
</reference>
<dbReference type="STRING" id="1073327.SAMN04488108_4026"/>
<sequence length="72" mass="7255">MKKLLIGTFILVGLSFSGITVFGITYSCSVSSDESQNDGFCRALSSGNGDMCFTYGQGPACSGTIEGGGVGG</sequence>
<dbReference type="EMBL" id="FRXN01000008">
    <property type="protein sequence ID" value="SHO65365.1"/>
    <property type="molecule type" value="Genomic_DNA"/>
</dbReference>
<dbReference type="Proteomes" id="UP000184609">
    <property type="component" value="Unassembled WGS sequence"/>
</dbReference>
<keyword evidence="2" id="KW-1185">Reference proteome</keyword>
<evidence type="ECO:0000313" key="2">
    <source>
        <dbReference type="Proteomes" id="UP000184609"/>
    </source>
</evidence>
<name>A0A1M7ZKC3_9BACT</name>
<dbReference type="PROSITE" id="PS51257">
    <property type="entry name" value="PROKAR_LIPOPROTEIN"/>
    <property type="match status" value="1"/>
</dbReference>
<gene>
    <name evidence="1" type="ORF">SAMN04488108_4026</name>
</gene>
<accession>A0A1M7ZKC3</accession>
<protein>
    <submittedName>
        <fullName evidence="1">Uncharacterized protein</fullName>
    </submittedName>
</protein>
<organism evidence="1 2">
    <name type="scientific">Algoriphagus zhangzhouensis</name>
    <dbReference type="NCBI Taxonomy" id="1073327"/>
    <lineage>
        <taxon>Bacteria</taxon>
        <taxon>Pseudomonadati</taxon>
        <taxon>Bacteroidota</taxon>
        <taxon>Cytophagia</taxon>
        <taxon>Cytophagales</taxon>
        <taxon>Cyclobacteriaceae</taxon>
        <taxon>Algoriphagus</taxon>
    </lineage>
</organism>